<proteinExistence type="predicted"/>
<dbReference type="EMBL" id="BGZK01001283">
    <property type="protein sequence ID" value="GBP76251.1"/>
    <property type="molecule type" value="Genomic_DNA"/>
</dbReference>
<keyword evidence="2" id="KW-1185">Reference proteome</keyword>
<accession>A0A4C1YIN7</accession>
<sequence>MTSLLRSGGSRMRMRRSRAAALAISPAPRGHFLVVHFLDAAVAEHRSPLFYGQSKAGCQCPARLPSCSRSSLFE</sequence>
<dbReference type="AlphaFoldDB" id="A0A4C1YIN7"/>
<organism evidence="1 2">
    <name type="scientific">Eumeta variegata</name>
    <name type="common">Bagworm moth</name>
    <name type="synonym">Eumeta japonica</name>
    <dbReference type="NCBI Taxonomy" id="151549"/>
    <lineage>
        <taxon>Eukaryota</taxon>
        <taxon>Metazoa</taxon>
        <taxon>Ecdysozoa</taxon>
        <taxon>Arthropoda</taxon>
        <taxon>Hexapoda</taxon>
        <taxon>Insecta</taxon>
        <taxon>Pterygota</taxon>
        <taxon>Neoptera</taxon>
        <taxon>Endopterygota</taxon>
        <taxon>Lepidoptera</taxon>
        <taxon>Glossata</taxon>
        <taxon>Ditrysia</taxon>
        <taxon>Tineoidea</taxon>
        <taxon>Psychidae</taxon>
        <taxon>Oiketicinae</taxon>
        <taxon>Eumeta</taxon>
    </lineage>
</organism>
<name>A0A4C1YIN7_EUMVA</name>
<reference evidence="1 2" key="1">
    <citation type="journal article" date="2019" name="Commun. Biol.">
        <title>The bagworm genome reveals a unique fibroin gene that provides high tensile strength.</title>
        <authorList>
            <person name="Kono N."/>
            <person name="Nakamura H."/>
            <person name="Ohtoshi R."/>
            <person name="Tomita M."/>
            <person name="Numata K."/>
            <person name="Arakawa K."/>
        </authorList>
    </citation>
    <scope>NUCLEOTIDE SEQUENCE [LARGE SCALE GENOMIC DNA]</scope>
</reference>
<gene>
    <name evidence="1" type="ORF">EVAR_60800_1</name>
</gene>
<comment type="caution">
    <text evidence="1">The sequence shown here is derived from an EMBL/GenBank/DDBJ whole genome shotgun (WGS) entry which is preliminary data.</text>
</comment>
<dbReference type="Proteomes" id="UP000299102">
    <property type="component" value="Unassembled WGS sequence"/>
</dbReference>
<evidence type="ECO:0000313" key="2">
    <source>
        <dbReference type="Proteomes" id="UP000299102"/>
    </source>
</evidence>
<evidence type="ECO:0000313" key="1">
    <source>
        <dbReference type="EMBL" id="GBP76251.1"/>
    </source>
</evidence>
<protein>
    <submittedName>
        <fullName evidence="1">Uncharacterized protein</fullName>
    </submittedName>
</protein>